<accession>A0A3Q9FMV1</accession>
<dbReference type="SUPFAM" id="SSF50242">
    <property type="entry name" value="TIMP-like"/>
    <property type="match status" value="1"/>
</dbReference>
<gene>
    <name evidence="4" type="ORF">EI427_08590</name>
</gene>
<evidence type="ECO:0008006" key="6">
    <source>
        <dbReference type="Google" id="ProtNLM"/>
    </source>
</evidence>
<keyword evidence="1" id="KW-0677">Repeat</keyword>
<dbReference type="InterPro" id="IPR008993">
    <property type="entry name" value="TIMP-like_OB-fold"/>
</dbReference>
<protein>
    <recommendedName>
        <fullName evidence="6">MORN repeat protein</fullName>
    </recommendedName>
</protein>
<feature type="signal peptide" evidence="3">
    <location>
        <begin position="1"/>
        <end position="22"/>
    </location>
</feature>
<evidence type="ECO:0000256" key="1">
    <source>
        <dbReference type="ARBA" id="ARBA00022737"/>
    </source>
</evidence>
<dbReference type="Proteomes" id="UP000267268">
    <property type="component" value="Chromosome 1"/>
</dbReference>
<dbReference type="AlphaFoldDB" id="A0A3Q9FMV1"/>
<dbReference type="SMART" id="SM00698">
    <property type="entry name" value="MORN"/>
    <property type="match status" value="5"/>
</dbReference>
<evidence type="ECO:0000256" key="3">
    <source>
        <dbReference type="SAM" id="SignalP"/>
    </source>
</evidence>
<dbReference type="SUPFAM" id="SSF82185">
    <property type="entry name" value="Histone H3 K4-specific methyltransferase SET7/9 N-terminal domain"/>
    <property type="match status" value="1"/>
</dbReference>
<dbReference type="PANTHER" id="PTHR43215">
    <property type="entry name" value="RADIAL SPOKE HEAD 1 HOMOLOG"/>
    <property type="match status" value="1"/>
</dbReference>
<evidence type="ECO:0000313" key="4">
    <source>
        <dbReference type="EMBL" id="AZQ62293.1"/>
    </source>
</evidence>
<keyword evidence="5" id="KW-1185">Reference proteome</keyword>
<dbReference type="Pfam" id="PF02493">
    <property type="entry name" value="MORN"/>
    <property type="match status" value="6"/>
</dbReference>
<dbReference type="EMBL" id="CP034562">
    <property type="protein sequence ID" value="AZQ62293.1"/>
    <property type="molecule type" value="Genomic_DNA"/>
</dbReference>
<organism evidence="4 5">
    <name type="scientific">Flammeovirga pectinis</name>
    <dbReference type="NCBI Taxonomy" id="2494373"/>
    <lineage>
        <taxon>Bacteria</taxon>
        <taxon>Pseudomonadati</taxon>
        <taxon>Bacteroidota</taxon>
        <taxon>Cytophagia</taxon>
        <taxon>Cytophagales</taxon>
        <taxon>Flammeovirgaceae</taxon>
        <taxon>Flammeovirga</taxon>
    </lineage>
</organism>
<feature type="region of interest" description="Disordered" evidence="2">
    <location>
        <begin position="366"/>
        <end position="392"/>
    </location>
</feature>
<dbReference type="KEGG" id="fll:EI427_08590"/>
<dbReference type="Gene3D" id="2.20.110.10">
    <property type="entry name" value="Histone H3 K4-specific methyltransferase SET7/9 N-terminal domain"/>
    <property type="match status" value="3"/>
</dbReference>
<dbReference type="InterPro" id="IPR003409">
    <property type="entry name" value="MORN"/>
</dbReference>
<reference evidence="4 5" key="1">
    <citation type="submission" date="2018-12" db="EMBL/GenBank/DDBJ databases">
        <title>Flammeovirga pectinis sp. nov., isolated from the gut of the Korean scallop, Patinopecten yessoensis.</title>
        <authorList>
            <person name="Bae J.-W."/>
            <person name="Jeong Y.-S."/>
            <person name="Kang W."/>
        </authorList>
    </citation>
    <scope>NUCLEOTIDE SEQUENCE [LARGE SCALE GENOMIC DNA]</scope>
    <source>
        <strain evidence="4 5">L12M1</strain>
    </source>
</reference>
<name>A0A3Q9FMV1_9BACT</name>
<dbReference type="PANTHER" id="PTHR43215:SF14">
    <property type="entry name" value="RADIAL SPOKE HEAD 1 HOMOLOG"/>
    <property type="match status" value="1"/>
</dbReference>
<keyword evidence="3" id="KW-0732">Signal</keyword>
<evidence type="ECO:0000256" key="2">
    <source>
        <dbReference type="SAM" id="MobiDB-lite"/>
    </source>
</evidence>
<dbReference type="RefSeq" id="WP_126613653.1">
    <property type="nucleotide sequence ID" value="NZ_CP034562.1"/>
</dbReference>
<evidence type="ECO:0000313" key="5">
    <source>
        <dbReference type="Proteomes" id="UP000267268"/>
    </source>
</evidence>
<sequence>MFRYSWLLILMIIATMAIQTSAQISENPNKDSYVGQYNGDGKRHGSGTYTWEDGTVYRGKWRNDLMDGKGLLLFANGNKYEGNFSKGTPFGMGVYHWVNGDVYQGGFLDGKMNGRGVLVTNTGERHEGLWIENQVNGEGTHWYNNGAQYIGMWKDGKRNGKGIMLYMNGDTEQGQWADDKYIPCDECARESISVEESYVESEAVFIGEVFEVETTDSGYDRVGMIVSEYWKGSLYPGRKVYLRAEYSSCDFVYFEGDEYLVYAQPYIFDKTLYFPNKCTRTMKTSLPLAQNDIKILRSFDCMIKEGEDRKVAFDFSKDAVCGCDEQEYENPFKAFKAGVGHWYAGTCAEKKAKDEKLRKERLHIKEEIQEEEKQKSEPKKTDQPSYNYVEEE</sequence>
<feature type="chain" id="PRO_5018534137" description="MORN repeat protein" evidence="3">
    <location>
        <begin position="23"/>
        <end position="392"/>
    </location>
</feature>
<feature type="compositionally biased region" description="Basic and acidic residues" evidence="2">
    <location>
        <begin position="366"/>
        <end position="382"/>
    </location>
</feature>
<proteinExistence type="predicted"/>
<dbReference type="FunFam" id="2.20.110.10:FF:000002">
    <property type="entry name" value="Phosphatidylinositol 4-phosphate 5-kinase 8"/>
    <property type="match status" value="1"/>
</dbReference>
<dbReference type="OrthoDB" id="9800302at2"/>